<evidence type="ECO:0000259" key="1">
    <source>
        <dbReference type="Pfam" id="PF11202"/>
    </source>
</evidence>
<keyword evidence="4" id="KW-1185">Reference proteome</keyword>
<name>A0A1E7WEX4_9BURK</name>
<dbReference type="GO" id="GO:0008233">
    <property type="term" value="F:peptidase activity"/>
    <property type="evidence" value="ECO:0007669"/>
    <property type="project" value="UniProtKB-KW"/>
</dbReference>
<dbReference type="Proteomes" id="UP000175989">
    <property type="component" value="Unassembled WGS sequence"/>
</dbReference>
<dbReference type="RefSeq" id="WP_070250073.1">
    <property type="nucleotide sequence ID" value="NZ_LROM01000104.1"/>
</dbReference>
<dbReference type="InterPro" id="IPR011215">
    <property type="entry name" value="StiP_N"/>
</dbReference>
<dbReference type="PIRSF" id="PIRSF020979">
    <property type="entry name" value="UCP020979"/>
    <property type="match status" value="1"/>
</dbReference>
<dbReference type="InterPro" id="IPR028157">
    <property type="entry name" value="PELOTA_dom"/>
</dbReference>
<dbReference type="InterPro" id="IPR048336">
    <property type="entry name" value="StiP-like"/>
</dbReference>
<keyword evidence="3" id="KW-0645">Protease</keyword>
<dbReference type="AlphaFoldDB" id="A0A1E7WEX4"/>
<gene>
    <name evidence="3" type="primary">stiP</name>
    <name evidence="3" type="ORF">DUPY_37760</name>
</gene>
<feature type="domain" description="Cysteine protease StiP N-terminal" evidence="1">
    <location>
        <begin position="8"/>
        <end position="251"/>
    </location>
</feature>
<protein>
    <submittedName>
        <fullName evidence="3">Cysteine protease StiP</fullName>
        <ecNumber evidence="3">3.4.22.-</ecNumber>
    </submittedName>
</protein>
<dbReference type="EMBL" id="LROM01000104">
    <property type="protein sequence ID" value="OEZ96891.1"/>
    <property type="molecule type" value="Genomic_DNA"/>
</dbReference>
<evidence type="ECO:0000313" key="3">
    <source>
        <dbReference type="EMBL" id="OEZ96891.1"/>
    </source>
</evidence>
<dbReference type="GO" id="GO:0006508">
    <property type="term" value="P:proteolysis"/>
    <property type="evidence" value="ECO:0007669"/>
    <property type="project" value="UniProtKB-KW"/>
</dbReference>
<dbReference type="OrthoDB" id="1663315at2"/>
<organism evidence="3 4">
    <name type="scientific">Duganella phyllosphaerae</name>
    <dbReference type="NCBI Taxonomy" id="762836"/>
    <lineage>
        <taxon>Bacteria</taxon>
        <taxon>Pseudomonadati</taxon>
        <taxon>Pseudomonadota</taxon>
        <taxon>Betaproteobacteria</taxon>
        <taxon>Burkholderiales</taxon>
        <taxon>Oxalobacteraceae</taxon>
        <taxon>Telluria group</taxon>
        <taxon>Duganella</taxon>
    </lineage>
</organism>
<dbReference type="PATRIC" id="fig|762836.4.peg.3896"/>
<comment type="caution">
    <text evidence="3">The sequence shown here is derived from an EMBL/GenBank/DDBJ whole genome shotgun (WGS) entry which is preliminary data.</text>
</comment>
<feature type="domain" description="PELOTA RNA-binding" evidence="2">
    <location>
        <begin position="302"/>
        <end position="380"/>
    </location>
</feature>
<sequence length="384" mass="40577">MTIVPFSGSYAADDVQFLLRQLPAQQFTSVADKEALIQSGRKHYSEMLSPESLPSQRYLQVFDDACAANLAQMARDCLVLTGMIAARRTGDVTLVSLARAGTPVGVIVRRLLAQRFGRAAVHYSVSIARDRGIDAVALRHIVQHHAPESIVFIDGWTGKGVISRELAQSVAAFNLAHGTAIDSGLYVLSDLAGSAACAASEADYLIPSSILNATVSGLVSRTVVGAPDQLHGSVYYEQFAPHDRSRSFVDAATAAALALIDAAPPAATLALTVALLPAATQGRPVVIPPVAALDRAAAAATSTACLARLQQEYDVADVNLIKPGIGEATRVLLRRVPRLLLVRDPGAADVRHLTLLGQEKNVPVIIDQSLPYQAVSLIRSALDG</sequence>
<dbReference type="Pfam" id="PF11202">
    <property type="entry name" value="StiP"/>
    <property type="match status" value="1"/>
</dbReference>
<accession>A0A1E7WEX4</accession>
<keyword evidence="3" id="KW-0378">Hydrolase</keyword>
<reference evidence="4" key="1">
    <citation type="journal article" date="2016" name="Front. Microbiol.">
        <title>Molecular Keys to the Janthinobacterium and Duganella spp. Interaction with the Plant Pathogen Fusarium graminearum.</title>
        <authorList>
            <person name="Haack F.S."/>
            <person name="Poehlein A."/>
            <person name="Kroger C."/>
            <person name="Voigt C.A."/>
            <person name="Piepenbring M."/>
            <person name="Bode H.B."/>
            <person name="Daniel R."/>
            <person name="Schafer W."/>
            <person name="Streit W.R."/>
        </authorList>
    </citation>
    <scope>NUCLEOTIDE SEQUENCE [LARGE SCALE GENOMIC DNA]</scope>
    <source>
        <strain evidence="4">T54</strain>
    </source>
</reference>
<proteinExistence type="predicted"/>
<evidence type="ECO:0000313" key="4">
    <source>
        <dbReference type="Proteomes" id="UP000175989"/>
    </source>
</evidence>
<evidence type="ECO:0000259" key="2">
    <source>
        <dbReference type="Pfam" id="PF15608"/>
    </source>
</evidence>
<dbReference type="Pfam" id="PF15608">
    <property type="entry name" value="PELOTA_1"/>
    <property type="match status" value="1"/>
</dbReference>
<dbReference type="EC" id="3.4.22.-" evidence="3"/>